<organism evidence="1 2">
    <name type="scientific">Methylobacterium aquaticum</name>
    <dbReference type="NCBI Taxonomy" id="270351"/>
    <lineage>
        <taxon>Bacteria</taxon>
        <taxon>Pseudomonadati</taxon>
        <taxon>Pseudomonadota</taxon>
        <taxon>Alphaproteobacteria</taxon>
        <taxon>Hyphomicrobiales</taxon>
        <taxon>Methylobacteriaceae</taxon>
        <taxon>Methylobacterium</taxon>
    </lineage>
</organism>
<evidence type="ECO:0000313" key="1">
    <source>
        <dbReference type="EMBL" id="KMO35620.1"/>
    </source>
</evidence>
<gene>
    <name evidence="1" type="ORF">VP06_11870</name>
</gene>
<comment type="caution">
    <text evidence="1">The sequence shown here is derived from an EMBL/GenBank/DDBJ whole genome shotgun (WGS) entry which is preliminary data.</text>
</comment>
<proteinExistence type="predicted"/>
<sequence>MIIINSDNNDPTLPLATSLVTQIKALPSLVSWHRPTPDNLNPGNTQQGAPVIDLLNLKGTGGTFSNFTGDASRPKYANGQVNGRPGILFDGANDFLAQFNKSWILTNPWTMAVLYRADPSVALQAPLAAYDSNSVVTGILQNGDAVSFRHGTGDLTMPAPRGQNTFVILSSDTVNIRARINGVEGGPTPTNNVQPTNAPRMGSLDNGSTGLLKGPIMDVLFFADDLLGHDRATVSLLERYVTAPRIFAMPFTPLRAA</sequence>
<reference evidence="1 2" key="1">
    <citation type="submission" date="2015-03" db="EMBL/GenBank/DDBJ databases">
        <title>Genome sequencing of Methylobacterium aquaticum DSM16371 type strain.</title>
        <authorList>
            <person name="Chaudhry V."/>
            <person name="Patil P.B."/>
        </authorList>
    </citation>
    <scope>NUCLEOTIDE SEQUENCE [LARGE SCALE GENOMIC DNA]</scope>
    <source>
        <strain evidence="1 2">DSM 16371</strain>
    </source>
</reference>
<name>A0A0J6SK32_9HYPH</name>
<dbReference type="PATRIC" id="fig|270351.6.peg.7308"/>
<dbReference type="AlphaFoldDB" id="A0A0J6SK32"/>
<dbReference type="RefSeq" id="WP_048463973.1">
    <property type="nucleotide sequence ID" value="NZ_LABX01000084.1"/>
</dbReference>
<dbReference type="EMBL" id="LABX01000084">
    <property type="protein sequence ID" value="KMO35620.1"/>
    <property type="molecule type" value="Genomic_DNA"/>
</dbReference>
<dbReference type="OrthoDB" id="1109367at2"/>
<accession>A0A0J6SK32</accession>
<dbReference type="Proteomes" id="UP000035929">
    <property type="component" value="Unassembled WGS sequence"/>
</dbReference>
<evidence type="ECO:0000313" key="2">
    <source>
        <dbReference type="Proteomes" id="UP000035929"/>
    </source>
</evidence>
<protein>
    <recommendedName>
        <fullName evidence="3">LamG domain-containing protein</fullName>
    </recommendedName>
</protein>
<evidence type="ECO:0008006" key="3">
    <source>
        <dbReference type="Google" id="ProtNLM"/>
    </source>
</evidence>